<evidence type="ECO:0000313" key="1">
    <source>
        <dbReference type="EMBL" id="RXW12064.1"/>
    </source>
</evidence>
<organism evidence="1 2">
    <name type="scientific">Candolleomyces aberdarensis</name>
    <dbReference type="NCBI Taxonomy" id="2316362"/>
    <lineage>
        <taxon>Eukaryota</taxon>
        <taxon>Fungi</taxon>
        <taxon>Dikarya</taxon>
        <taxon>Basidiomycota</taxon>
        <taxon>Agaricomycotina</taxon>
        <taxon>Agaricomycetes</taxon>
        <taxon>Agaricomycetidae</taxon>
        <taxon>Agaricales</taxon>
        <taxon>Agaricineae</taxon>
        <taxon>Psathyrellaceae</taxon>
        <taxon>Candolleomyces</taxon>
    </lineage>
</organism>
<evidence type="ECO:0008006" key="3">
    <source>
        <dbReference type="Google" id="ProtNLM"/>
    </source>
</evidence>
<gene>
    <name evidence="1" type="ORF">EST38_g13788</name>
</gene>
<reference evidence="1 2" key="1">
    <citation type="submission" date="2019-01" db="EMBL/GenBank/DDBJ databases">
        <title>Draft genome sequence of Psathyrella aberdarensis IHI B618.</title>
        <authorList>
            <person name="Buettner E."/>
            <person name="Kellner H."/>
        </authorList>
    </citation>
    <scope>NUCLEOTIDE SEQUENCE [LARGE SCALE GENOMIC DNA]</scope>
    <source>
        <strain evidence="1 2">IHI B618</strain>
    </source>
</reference>
<proteinExistence type="predicted"/>
<dbReference type="AlphaFoldDB" id="A0A4Q2D1C5"/>
<accession>A0A4Q2D1C5</accession>
<comment type="caution">
    <text evidence="1">The sequence shown here is derived from an EMBL/GenBank/DDBJ whole genome shotgun (WGS) entry which is preliminary data.</text>
</comment>
<dbReference type="STRING" id="2316362.A0A4Q2D1C5"/>
<protein>
    <recommendedName>
        <fullName evidence="3">DDE Tnp4 domain-containing protein</fullName>
    </recommendedName>
</protein>
<keyword evidence="2" id="KW-1185">Reference proteome</keyword>
<evidence type="ECO:0000313" key="2">
    <source>
        <dbReference type="Proteomes" id="UP000290288"/>
    </source>
</evidence>
<dbReference type="EMBL" id="SDEE01001431">
    <property type="protein sequence ID" value="RXW12064.1"/>
    <property type="molecule type" value="Genomic_DNA"/>
</dbReference>
<dbReference type="OrthoDB" id="2408877at2759"/>
<name>A0A4Q2D1C5_9AGAR</name>
<sequence>MTGAAHDAAAFEYTTAQMHPDWFFEGEEFAWTDSAYPCTSRSIPVHKEPASRIPRNAIFDKYVAHLRCLRGLRATISSKEDHFNTLWWIKCAIILHNMVIDIKGGHSGTYFQDIHTALEEIVDTGIADDADHIVDGGKRGIDKGD</sequence>
<dbReference type="Proteomes" id="UP000290288">
    <property type="component" value="Unassembled WGS sequence"/>
</dbReference>